<feature type="region of interest" description="Disordered" evidence="1">
    <location>
        <begin position="38"/>
        <end position="62"/>
    </location>
</feature>
<feature type="compositionally biased region" description="Low complexity" evidence="1">
    <location>
        <begin position="192"/>
        <end position="204"/>
    </location>
</feature>
<evidence type="ECO:0000313" key="3">
    <source>
        <dbReference type="Proteomes" id="UP000604046"/>
    </source>
</evidence>
<feature type="region of interest" description="Disordered" evidence="1">
    <location>
        <begin position="136"/>
        <end position="242"/>
    </location>
</feature>
<accession>A0A812U377</accession>
<proteinExistence type="predicted"/>
<name>A0A812U377_9DINO</name>
<feature type="region of interest" description="Disordered" evidence="1">
    <location>
        <begin position="390"/>
        <end position="489"/>
    </location>
</feature>
<feature type="compositionally biased region" description="Low complexity" evidence="1">
    <location>
        <begin position="214"/>
        <end position="234"/>
    </location>
</feature>
<reference evidence="2" key="1">
    <citation type="submission" date="2021-02" db="EMBL/GenBank/DDBJ databases">
        <authorList>
            <person name="Dougan E. K."/>
            <person name="Rhodes N."/>
            <person name="Thang M."/>
            <person name="Chan C."/>
        </authorList>
    </citation>
    <scope>NUCLEOTIDE SEQUENCE</scope>
</reference>
<protein>
    <submittedName>
        <fullName evidence="2">Uncharacterized protein</fullName>
    </submittedName>
</protein>
<dbReference type="OrthoDB" id="10398959at2759"/>
<gene>
    <name evidence="2" type="ORF">SNAT2548_LOCUS31123</name>
</gene>
<evidence type="ECO:0000256" key="1">
    <source>
        <dbReference type="SAM" id="MobiDB-lite"/>
    </source>
</evidence>
<dbReference type="EMBL" id="CAJNDS010002640">
    <property type="protein sequence ID" value="CAE7554126.1"/>
    <property type="molecule type" value="Genomic_DNA"/>
</dbReference>
<dbReference type="Proteomes" id="UP000604046">
    <property type="component" value="Unassembled WGS sequence"/>
</dbReference>
<sequence length="590" mass="62897">MPEAEAPSADRYVDFASSGDLMEASCGLKTLDSPVDCDAETALPATPATPSSTYTGSSSTRLLDGSCNISDDEELAILEESSPPVLQMVAVSPCLASSMRPSSCAKQATGEVGEDLGISDDDSDVEVLTTRASSKAAVKASRDNVPMRHGKDAGADAREHVGRQPSVLQRSPASLFSPVPMRRPAEEAAGKLLSPPSSRSAASLTANRSRLFFSPAPMRRPAEAAAQEPSATPPRSVSTRPRLFFSPVPMCRVRKEHGEESSISELCSPGTARSSASPPSQIPSPGAQVEHSEAEGVEVPELGEEATMLAELSKISFESISSQRGQLCPENRTRPSLGFLVTDVHAHQHQWFLSDRLRLRRKPSSRPLEQEAPKPLHKSTFTFAKAVAEKMTRKSSGTMQGLRKRRKVERTVQDDAAPRQQVQGTATSDRGLPDRPMRLILAGEDAAGKKPPREPSAPLGISSGPDASASTKDPKADPKKAGPAGLESDDEVLLSTLVDPEDAPVSQLLGQPACASHRSSMSWSLLTQPLDSAEFPIRVYTAGEEDAEDSDDPWSSCSEPEDGDLIGGPEAGTTELVWCRSSFCQLLTRI</sequence>
<feature type="region of interest" description="Disordered" evidence="1">
    <location>
        <begin position="255"/>
        <end position="296"/>
    </location>
</feature>
<keyword evidence="3" id="KW-1185">Reference proteome</keyword>
<feature type="compositionally biased region" description="Basic and acidic residues" evidence="1">
    <location>
        <begin position="140"/>
        <end position="162"/>
    </location>
</feature>
<comment type="caution">
    <text evidence="2">The sequence shown here is derived from an EMBL/GenBank/DDBJ whole genome shotgun (WGS) entry which is preliminary data.</text>
</comment>
<evidence type="ECO:0000313" key="2">
    <source>
        <dbReference type="EMBL" id="CAE7554126.1"/>
    </source>
</evidence>
<feature type="compositionally biased region" description="Low complexity" evidence="1">
    <location>
        <begin position="274"/>
        <end position="285"/>
    </location>
</feature>
<dbReference type="AlphaFoldDB" id="A0A812U377"/>
<feature type="compositionally biased region" description="Low complexity" evidence="1">
    <location>
        <begin position="41"/>
        <end position="62"/>
    </location>
</feature>
<organism evidence="2 3">
    <name type="scientific">Symbiodinium natans</name>
    <dbReference type="NCBI Taxonomy" id="878477"/>
    <lineage>
        <taxon>Eukaryota</taxon>
        <taxon>Sar</taxon>
        <taxon>Alveolata</taxon>
        <taxon>Dinophyceae</taxon>
        <taxon>Suessiales</taxon>
        <taxon>Symbiodiniaceae</taxon>
        <taxon>Symbiodinium</taxon>
    </lineage>
</organism>
<feature type="region of interest" description="Disordered" evidence="1">
    <location>
        <begin position="544"/>
        <end position="570"/>
    </location>
</feature>